<gene>
    <name evidence="2" type="ORF">PoB_004130100</name>
</gene>
<dbReference type="EMBL" id="BLXT01004580">
    <property type="protein sequence ID" value="GFO14796.1"/>
    <property type="molecule type" value="Genomic_DNA"/>
</dbReference>
<accession>A0AAV4B2P4</accession>
<sequence length="126" mass="14178">MRLLKRCSCGPTQNAYESLYNVIWSKCPKNKFCSMRKLQFAAVVGIGKFNFGSSSTLSLCECLGLKPGHHGLRLAATRQKLRISNSQQAHKAKETSRRQKRKAARLQREQELQDLEGGSSYAAELF</sequence>
<name>A0AAV4B2P4_9GAST</name>
<evidence type="ECO:0000313" key="2">
    <source>
        <dbReference type="EMBL" id="GFO14796.1"/>
    </source>
</evidence>
<keyword evidence="3" id="KW-1185">Reference proteome</keyword>
<dbReference type="Proteomes" id="UP000735302">
    <property type="component" value="Unassembled WGS sequence"/>
</dbReference>
<feature type="region of interest" description="Disordered" evidence="1">
    <location>
        <begin position="83"/>
        <end position="111"/>
    </location>
</feature>
<comment type="caution">
    <text evidence="2">The sequence shown here is derived from an EMBL/GenBank/DDBJ whole genome shotgun (WGS) entry which is preliminary data.</text>
</comment>
<dbReference type="AlphaFoldDB" id="A0AAV4B2P4"/>
<reference evidence="2 3" key="1">
    <citation type="journal article" date="2021" name="Elife">
        <title>Chloroplast acquisition without the gene transfer in kleptoplastic sea slugs, Plakobranchus ocellatus.</title>
        <authorList>
            <person name="Maeda T."/>
            <person name="Takahashi S."/>
            <person name="Yoshida T."/>
            <person name="Shimamura S."/>
            <person name="Takaki Y."/>
            <person name="Nagai Y."/>
            <person name="Toyoda A."/>
            <person name="Suzuki Y."/>
            <person name="Arimoto A."/>
            <person name="Ishii H."/>
            <person name="Satoh N."/>
            <person name="Nishiyama T."/>
            <person name="Hasebe M."/>
            <person name="Maruyama T."/>
            <person name="Minagawa J."/>
            <person name="Obokata J."/>
            <person name="Shigenobu S."/>
        </authorList>
    </citation>
    <scope>NUCLEOTIDE SEQUENCE [LARGE SCALE GENOMIC DNA]</scope>
</reference>
<evidence type="ECO:0000256" key="1">
    <source>
        <dbReference type="SAM" id="MobiDB-lite"/>
    </source>
</evidence>
<protein>
    <submittedName>
        <fullName evidence="2">Uncharacterized protein</fullName>
    </submittedName>
</protein>
<evidence type="ECO:0000313" key="3">
    <source>
        <dbReference type="Proteomes" id="UP000735302"/>
    </source>
</evidence>
<proteinExistence type="predicted"/>
<organism evidence="2 3">
    <name type="scientific">Plakobranchus ocellatus</name>
    <dbReference type="NCBI Taxonomy" id="259542"/>
    <lineage>
        <taxon>Eukaryota</taxon>
        <taxon>Metazoa</taxon>
        <taxon>Spiralia</taxon>
        <taxon>Lophotrochozoa</taxon>
        <taxon>Mollusca</taxon>
        <taxon>Gastropoda</taxon>
        <taxon>Heterobranchia</taxon>
        <taxon>Euthyneura</taxon>
        <taxon>Panpulmonata</taxon>
        <taxon>Sacoglossa</taxon>
        <taxon>Placobranchoidea</taxon>
        <taxon>Plakobranchidae</taxon>
        <taxon>Plakobranchus</taxon>
    </lineage>
</organism>